<evidence type="ECO:0000313" key="8">
    <source>
        <dbReference type="Proteomes" id="UP001157974"/>
    </source>
</evidence>
<keyword evidence="5" id="KW-0472">Membrane</keyword>
<keyword evidence="2" id="KW-0808">Transferase</keyword>
<evidence type="ECO:0000256" key="4">
    <source>
        <dbReference type="SAM" id="MobiDB-lite"/>
    </source>
</evidence>
<dbReference type="PANTHER" id="PTHR20961">
    <property type="entry name" value="GLYCOSYLTRANSFERASE"/>
    <property type="match status" value="1"/>
</dbReference>
<name>A0AAV8UQU1_9RHOD</name>
<gene>
    <name evidence="7" type="ORF">NDN08_001419</name>
</gene>
<protein>
    <recommendedName>
        <fullName evidence="6">Glycosyltransferase 61 catalytic domain-containing protein</fullName>
    </recommendedName>
</protein>
<reference evidence="7 8" key="1">
    <citation type="journal article" date="2023" name="Nat. Commun.">
        <title>Origin of minicircular mitochondrial genomes in red algae.</title>
        <authorList>
            <person name="Lee Y."/>
            <person name="Cho C.H."/>
            <person name="Lee Y.M."/>
            <person name="Park S.I."/>
            <person name="Yang J.H."/>
            <person name="West J.A."/>
            <person name="Bhattacharya D."/>
            <person name="Yoon H.S."/>
        </authorList>
    </citation>
    <scope>NUCLEOTIDE SEQUENCE [LARGE SCALE GENOMIC DNA]</scope>
    <source>
        <strain evidence="7 8">CCMP1338</strain>
        <tissue evidence="7">Whole cell</tissue>
    </source>
</reference>
<dbReference type="InterPro" id="IPR049625">
    <property type="entry name" value="Glyco_transf_61_cat"/>
</dbReference>
<evidence type="ECO:0000256" key="2">
    <source>
        <dbReference type="ARBA" id="ARBA00022679"/>
    </source>
</evidence>
<dbReference type="Pfam" id="PF04577">
    <property type="entry name" value="Glyco_transf_61"/>
    <property type="match status" value="1"/>
</dbReference>
<keyword evidence="3" id="KW-0325">Glycoprotein</keyword>
<dbReference type="AlphaFoldDB" id="A0AAV8UQU1"/>
<evidence type="ECO:0000256" key="5">
    <source>
        <dbReference type="SAM" id="Phobius"/>
    </source>
</evidence>
<evidence type="ECO:0000256" key="1">
    <source>
        <dbReference type="ARBA" id="ARBA00022676"/>
    </source>
</evidence>
<sequence length="625" mass="69356">MAIKRLRRARRPSDGVRGMFVEGRATANGFDGRVSYRLKLVLVFTIFSAAVFLLLGDFGTVGRQNSAANIFGDLPSNHPEESLLLERHRTAGSEPHGVAQEDRPVDPVPNGDKVNQHKTSSESEVKPPSDLGQRIPNTEAAGNNTGSNAGEGVNASISLANEPAQDEHTEGNSTGSSGQDLDTSIDDLEYKYVTEQESMEFMTLHGALQCFGSHHTADWLPHNCENIKKDAINDSNFATISEKPKAWLAESQSKGEVLWVPGTSVVQKHMISSGNIAHFAGRIFYTHHLIANINSYAGVADSLTNVLIWPGEDTLKRFADPEKYGFWHQRVFEAVTYPHPVSISTLDKFLDDIEKTKDQPKGNDNVRVHLMDTTKSSREKFVCFERALIPGYLKGRFFIRDPEYPSSESSTMNMTMEPHLPRDAIKFRAQISGALGRGSALTQPRRKILLLDRAHAAAARRSIEPTSKESLRSLVAKLADDNGFAFEVVVFDGIPITEQEEIMKDAAIAIGVHGANLVNSIFQPAWTVMLELMPYGFDHEMYEEGGGAGLKYFKHHVRTGVEYEQREMYTSTEECVRKDVKCKVHYRDHSVALTKEDLDGIEGFLGQSFAWLQSAVELGLIGYQE</sequence>
<dbReference type="EMBL" id="JAMWBK010000005">
    <property type="protein sequence ID" value="KAJ8904905.1"/>
    <property type="molecule type" value="Genomic_DNA"/>
</dbReference>
<dbReference type="InterPro" id="IPR007657">
    <property type="entry name" value="Glycosyltransferase_61"/>
</dbReference>
<proteinExistence type="predicted"/>
<feature type="region of interest" description="Disordered" evidence="4">
    <location>
        <begin position="163"/>
        <end position="182"/>
    </location>
</feature>
<feature type="transmembrane region" description="Helical" evidence="5">
    <location>
        <begin position="40"/>
        <end position="61"/>
    </location>
</feature>
<keyword evidence="8" id="KW-1185">Reference proteome</keyword>
<evidence type="ECO:0000256" key="3">
    <source>
        <dbReference type="ARBA" id="ARBA00023180"/>
    </source>
</evidence>
<organism evidence="7 8">
    <name type="scientific">Rhodosorus marinus</name>
    <dbReference type="NCBI Taxonomy" id="101924"/>
    <lineage>
        <taxon>Eukaryota</taxon>
        <taxon>Rhodophyta</taxon>
        <taxon>Stylonematophyceae</taxon>
        <taxon>Stylonematales</taxon>
        <taxon>Stylonemataceae</taxon>
        <taxon>Rhodosorus</taxon>
    </lineage>
</organism>
<comment type="caution">
    <text evidence="7">The sequence shown here is derived from an EMBL/GenBank/DDBJ whole genome shotgun (WGS) entry which is preliminary data.</text>
</comment>
<feature type="compositionally biased region" description="Polar residues" evidence="4">
    <location>
        <begin position="171"/>
        <end position="182"/>
    </location>
</feature>
<dbReference type="GO" id="GO:0016757">
    <property type="term" value="F:glycosyltransferase activity"/>
    <property type="evidence" value="ECO:0007669"/>
    <property type="project" value="UniProtKB-KW"/>
</dbReference>
<evidence type="ECO:0000313" key="7">
    <source>
        <dbReference type="EMBL" id="KAJ8904905.1"/>
    </source>
</evidence>
<feature type="region of interest" description="Disordered" evidence="4">
    <location>
        <begin position="92"/>
        <end position="153"/>
    </location>
</feature>
<accession>A0AAV8UQU1</accession>
<keyword evidence="5" id="KW-0812">Transmembrane</keyword>
<keyword evidence="1" id="KW-0328">Glycosyltransferase</keyword>
<evidence type="ECO:0000259" key="6">
    <source>
        <dbReference type="Pfam" id="PF04577"/>
    </source>
</evidence>
<keyword evidence="5" id="KW-1133">Transmembrane helix</keyword>
<dbReference type="Proteomes" id="UP001157974">
    <property type="component" value="Unassembled WGS sequence"/>
</dbReference>
<feature type="domain" description="Glycosyltransferase 61 catalytic" evidence="6">
    <location>
        <begin position="443"/>
        <end position="529"/>
    </location>
</feature>